<dbReference type="InterPro" id="IPR036397">
    <property type="entry name" value="RNaseH_sf"/>
</dbReference>
<dbReference type="PANTHER" id="PTHR46068">
    <property type="entry name" value="PROTEIN CBG27172"/>
    <property type="match status" value="1"/>
</dbReference>
<dbReference type="AlphaFoldDB" id="A0A7T8K056"/>
<evidence type="ECO:0000313" key="2">
    <source>
        <dbReference type="Proteomes" id="UP000595437"/>
    </source>
</evidence>
<dbReference type="OrthoDB" id="10006939at2759"/>
<dbReference type="PANTHER" id="PTHR46068:SF1">
    <property type="entry name" value="TRANSPOSASE IS30-LIKE HTH DOMAIN-CONTAINING PROTEIN"/>
    <property type="match status" value="1"/>
</dbReference>
<dbReference type="Proteomes" id="UP000595437">
    <property type="component" value="Chromosome 10"/>
</dbReference>
<name>A0A7T8K056_CALRO</name>
<sequence length="263" mass="29828">MDLQSKRTTVLKLLDSGQSQKAIMNMVGKNWARKEVRTSRLSKAVAGKILHNPAHSINIMAQEYNVSPRTIGIVVKADLSMKLFKYRKIHLLNDATRVKRKAKLKLLLKWYADNPSVVVIFSDERLFKITNKLRDASKIPENTRNVYWMQKPASVMVWGTVESNGKKSPLLRIPDGVKINKTVYLDLLKNKVFPWMQKKFGGVSVSFQQDELRPILQRLCGTDIQPILGAAWNKSPEEIVRNSGTSVVKRLRAVVRANGGHVE</sequence>
<accession>A0A7T8K056</accession>
<dbReference type="GO" id="GO:0003676">
    <property type="term" value="F:nucleic acid binding"/>
    <property type="evidence" value="ECO:0007669"/>
    <property type="project" value="InterPro"/>
</dbReference>
<protein>
    <submittedName>
        <fullName evidence="1">DD37D maT transposase</fullName>
    </submittedName>
</protein>
<organism evidence="1 2">
    <name type="scientific">Caligus rogercresseyi</name>
    <name type="common">Sea louse</name>
    <dbReference type="NCBI Taxonomy" id="217165"/>
    <lineage>
        <taxon>Eukaryota</taxon>
        <taxon>Metazoa</taxon>
        <taxon>Ecdysozoa</taxon>
        <taxon>Arthropoda</taxon>
        <taxon>Crustacea</taxon>
        <taxon>Multicrustacea</taxon>
        <taxon>Hexanauplia</taxon>
        <taxon>Copepoda</taxon>
        <taxon>Siphonostomatoida</taxon>
        <taxon>Caligidae</taxon>
        <taxon>Caligus</taxon>
    </lineage>
</organism>
<proteinExistence type="predicted"/>
<keyword evidence="2" id="KW-1185">Reference proteome</keyword>
<evidence type="ECO:0000313" key="1">
    <source>
        <dbReference type="EMBL" id="QQP41603.1"/>
    </source>
</evidence>
<gene>
    <name evidence="1" type="ORF">FKW44_016025</name>
</gene>
<dbReference type="EMBL" id="CP045899">
    <property type="protein sequence ID" value="QQP41603.1"/>
    <property type="molecule type" value="Genomic_DNA"/>
</dbReference>
<dbReference type="Gene3D" id="3.30.420.10">
    <property type="entry name" value="Ribonuclease H-like superfamily/Ribonuclease H"/>
    <property type="match status" value="1"/>
</dbReference>
<reference evidence="2" key="1">
    <citation type="submission" date="2021-01" db="EMBL/GenBank/DDBJ databases">
        <title>Caligus Genome Assembly.</title>
        <authorList>
            <person name="Gallardo-Escarate C."/>
        </authorList>
    </citation>
    <scope>NUCLEOTIDE SEQUENCE [LARGE SCALE GENOMIC DNA]</scope>
</reference>